<dbReference type="AlphaFoldDB" id="A0A821Y9Y1"/>
<accession>A0A821Y9Y1</accession>
<feature type="compositionally biased region" description="Low complexity" evidence="1">
    <location>
        <begin position="65"/>
        <end position="75"/>
    </location>
</feature>
<evidence type="ECO:0000313" key="2">
    <source>
        <dbReference type="EMBL" id="CAF4955575.1"/>
    </source>
</evidence>
<evidence type="ECO:0000256" key="1">
    <source>
        <dbReference type="SAM" id="MobiDB-lite"/>
    </source>
</evidence>
<dbReference type="OrthoDB" id="10266451at2759"/>
<proteinExistence type="predicted"/>
<keyword evidence="3" id="KW-1185">Reference proteome</keyword>
<organism evidence="2 3">
    <name type="scientific">Pieris macdunnoughi</name>
    <dbReference type="NCBI Taxonomy" id="345717"/>
    <lineage>
        <taxon>Eukaryota</taxon>
        <taxon>Metazoa</taxon>
        <taxon>Ecdysozoa</taxon>
        <taxon>Arthropoda</taxon>
        <taxon>Hexapoda</taxon>
        <taxon>Insecta</taxon>
        <taxon>Pterygota</taxon>
        <taxon>Neoptera</taxon>
        <taxon>Endopterygota</taxon>
        <taxon>Lepidoptera</taxon>
        <taxon>Glossata</taxon>
        <taxon>Ditrysia</taxon>
        <taxon>Papilionoidea</taxon>
        <taxon>Pieridae</taxon>
        <taxon>Pierinae</taxon>
        <taxon>Pieris</taxon>
    </lineage>
</organism>
<feature type="compositionally biased region" description="Polar residues" evidence="1">
    <location>
        <begin position="50"/>
        <end position="62"/>
    </location>
</feature>
<protein>
    <submittedName>
        <fullName evidence="2">Uncharacterized protein</fullName>
    </submittedName>
</protein>
<feature type="compositionally biased region" description="Basic and acidic residues" evidence="1">
    <location>
        <begin position="86"/>
        <end position="95"/>
    </location>
</feature>
<feature type="region of interest" description="Disordered" evidence="1">
    <location>
        <begin position="34"/>
        <end position="107"/>
    </location>
</feature>
<gene>
    <name evidence="2" type="ORF">PMACD_LOCUS16165</name>
</gene>
<dbReference type="Proteomes" id="UP000663880">
    <property type="component" value="Unassembled WGS sequence"/>
</dbReference>
<comment type="caution">
    <text evidence="2">The sequence shown here is derived from an EMBL/GenBank/DDBJ whole genome shotgun (WGS) entry which is preliminary data.</text>
</comment>
<dbReference type="EMBL" id="CAJOBZ010000078">
    <property type="protein sequence ID" value="CAF4955575.1"/>
    <property type="molecule type" value="Genomic_DNA"/>
</dbReference>
<reference evidence="2" key="1">
    <citation type="submission" date="2021-02" db="EMBL/GenBank/DDBJ databases">
        <authorList>
            <person name="Steward A R."/>
        </authorList>
    </citation>
    <scope>NUCLEOTIDE SEQUENCE</scope>
</reference>
<evidence type="ECO:0000313" key="3">
    <source>
        <dbReference type="Proteomes" id="UP000663880"/>
    </source>
</evidence>
<sequence length="121" mass="12818">MASLSRGGSAAGDPVDLLRSVLFYAQGVLRSGKAPLRSAPRVSEPRDAVNVSSDSPGSTTFKGETASAPSAATAPAPRPTSHRNKFSRESFEEMRQAAGLKSGDMTDPLNFLDPLWTLKKK</sequence>
<name>A0A821Y9Y1_9NEOP</name>